<keyword evidence="3" id="KW-0663">Pyridoxal phosphate</keyword>
<reference evidence="7 8" key="1">
    <citation type="submission" date="2020-07" db="EMBL/GenBank/DDBJ databases">
        <title>Sequencing the genomes of 1000 actinobacteria strains.</title>
        <authorList>
            <person name="Klenk H.-P."/>
        </authorList>
    </citation>
    <scope>NUCLEOTIDE SEQUENCE [LARGE SCALE GENOMIC DNA]</scope>
    <source>
        <strain evidence="7 8">DSM 21349</strain>
    </source>
</reference>
<comment type="cofactor">
    <cofactor evidence="1">
        <name>pyridoxal 5'-phosphate</name>
        <dbReference type="ChEBI" id="CHEBI:597326"/>
    </cofactor>
</comment>
<evidence type="ECO:0000313" key="7">
    <source>
        <dbReference type="EMBL" id="MBA8805774.1"/>
    </source>
</evidence>
<dbReference type="EC" id="4.4.1.13" evidence="2"/>
<dbReference type="AlphaFoldDB" id="A0A7W3J3Z7"/>
<dbReference type="CDD" id="cd00609">
    <property type="entry name" value="AAT_like"/>
    <property type="match status" value="1"/>
</dbReference>
<comment type="similarity">
    <text evidence="5">Belongs to the class-II pyridoxal-phosphate-dependent aminotransferase family. MalY/PatB cystathionine beta-lyase subfamily.</text>
</comment>
<dbReference type="SUPFAM" id="SSF53383">
    <property type="entry name" value="PLP-dependent transferases"/>
    <property type="match status" value="1"/>
</dbReference>
<comment type="caution">
    <text evidence="7">The sequence shown here is derived from an EMBL/GenBank/DDBJ whole genome shotgun (WGS) entry which is preliminary data.</text>
</comment>
<dbReference type="Proteomes" id="UP000580910">
    <property type="component" value="Unassembled WGS sequence"/>
</dbReference>
<dbReference type="RefSeq" id="WP_182541797.1">
    <property type="nucleotide sequence ID" value="NZ_JACGXA010000003.1"/>
</dbReference>
<accession>A0A7W3J3Z7</accession>
<dbReference type="InterPro" id="IPR015421">
    <property type="entry name" value="PyrdxlP-dep_Trfase_major"/>
</dbReference>
<name>A0A7W3J3Z7_9ACTN</name>
<gene>
    <name evidence="7" type="ORF">FB382_004119</name>
</gene>
<dbReference type="GO" id="GO:0030170">
    <property type="term" value="F:pyridoxal phosphate binding"/>
    <property type="evidence" value="ECO:0007669"/>
    <property type="project" value="InterPro"/>
</dbReference>
<dbReference type="InterPro" id="IPR051798">
    <property type="entry name" value="Class-II_PLP-Dep_Aminotrans"/>
</dbReference>
<dbReference type="Pfam" id="PF00155">
    <property type="entry name" value="Aminotran_1_2"/>
    <property type="match status" value="1"/>
</dbReference>
<protein>
    <recommendedName>
        <fullName evidence="2">cysteine-S-conjugate beta-lyase</fullName>
        <ecNumber evidence="2">4.4.1.13</ecNumber>
    </recommendedName>
</protein>
<evidence type="ECO:0000256" key="4">
    <source>
        <dbReference type="ARBA" id="ARBA00023239"/>
    </source>
</evidence>
<evidence type="ECO:0000256" key="5">
    <source>
        <dbReference type="ARBA" id="ARBA00037974"/>
    </source>
</evidence>
<organism evidence="7 8">
    <name type="scientific">Nocardioides ginsengisegetis</name>
    <dbReference type="NCBI Taxonomy" id="661491"/>
    <lineage>
        <taxon>Bacteria</taxon>
        <taxon>Bacillati</taxon>
        <taxon>Actinomycetota</taxon>
        <taxon>Actinomycetes</taxon>
        <taxon>Propionibacteriales</taxon>
        <taxon>Nocardioidaceae</taxon>
        <taxon>Nocardioides</taxon>
    </lineage>
</organism>
<evidence type="ECO:0000256" key="2">
    <source>
        <dbReference type="ARBA" id="ARBA00012224"/>
    </source>
</evidence>
<evidence type="ECO:0000256" key="3">
    <source>
        <dbReference type="ARBA" id="ARBA00022898"/>
    </source>
</evidence>
<evidence type="ECO:0000256" key="1">
    <source>
        <dbReference type="ARBA" id="ARBA00001933"/>
    </source>
</evidence>
<dbReference type="GO" id="GO:0047804">
    <property type="term" value="F:cysteine-S-conjugate beta-lyase activity"/>
    <property type="evidence" value="ECO:0007669"/>
    <property type="project" value="UniProtKB-EC"/>
</dbReference>
<proteinExistence type="inferred from homology"/>
<keyword evidence="4 7" id="KW-0456">Lyase</keyword>
<dbReference type="Gene3D" id="3.90.1150.10">
    <property type="entry name" value="Aspartate Aminotransferase, domain 1"/>
    <property type="match status" value="1"/>
</dbReference>
<evidence type="ECO:0000259" key="6">
    <source>
        <dbReference type="Pfam" id="PF00155"/>
    </source>
</evidence>
<feature type="domain" description="Aminotransferase class I/classII large" evidence="6">
    <location>
        <begin position="49"/>
        <end position="372"/>
    </location>
</feature>
<dbReference type="Gene3D" id="3.40.640.10">
    <property type="entry name" value="Type I PLP-dependent aspartate aminotransferase-like (Major domain)"/>
    <property type="match status" value="1"/>
</dbReference>
<dbReference type="PANTHER" id="PTHR43525">
    <property type="entry name" value="PROTEIN MALY"/>
    <property type="match status" value="1"/>
</dbReference>
<dbReference type="InterPro" id="IPR004839">
    <property type="entry name" value="Aminotransferase_I/II_large"/>
</dbReference>
<evidence type="ECO:0000313" key="8">
    <source>
        <dbReference type="Proteomes" id="UP000580910"/>
    </source>
</evidence>
<dbReference type="EMBL" id="JACGXA010000003">
    <property type="protein sequence ID" value="MBA8805774.1"/>
    <property type="molecule type" value="Genomic_DNA"/>
</dbReference>
<dbReference type="PANTHER" id="PTHR43525:SF2">
    <property type="entry name" value="CYSTATHIONINE BETA-LYASE-RELATED"/>
    <property type="match status" value="1"/>
</dbReference>
<sequence length="381" mass="40738">MIVDLTDEQAREALPCKWGAVEPGVVPAWVAEMDFALAEPIVEAVTAAVRRGTAGYPPFGDLGVGAALTGFADRHWSWSPPADASVVVGDVIAGIRIALEVLCPPGPVVVPLPCYPPFRDIVTLTGRELVHVTVDPDTEDQDAAALDLQQVEEAFAAGARTLLLCNPHNPLGRVPRRDELEALATLAQQYGARVVADEIHGPLVLPGATFTPYLEVDPTGILVTSHSKTFNTAGLHTAQVVVLDEAEQSALRAIPLPQNHAYSPLGMIAAVTAWTDCDDWHAALVTRLTEQRTLLAQLLETHLPKARMRPLEATYLPWVDLRDYGLEDPAAAGLEHGVRVAAGQAYQPGLAGHVRLNTATTPLRLEQMVERLAAAVAGSRP</sequence>
<dbReference type="InterPro" id="IPR015422">
    <property type="entry name" value="PyrdxlP-dep_Trfase_small"/>
</dbReference>
<dbReference type="InterPro" id="IPR015424">
    <property type="entry name" value="PyrdxlP-dep_Trfase"/>
</dbReference>
<keyword evidence="8" id="KW-1185">Reference proteome</keyword>